<dbReference type="STRING" id="1797472.A2215_01655"/>
<reference evidence="1 2" key="1">
    <citation type="journal article" date="2016" name="Nat. Commun.">
        <title>Thousands of microbial genomes shed light on interconnected biogeochemical processes in an aquifer system.</title>
        <authorList>
            <person name="Anantharaman K."/>
            <person name="Brown C.T."/>
            <person name="Hug L.A."/>
            <person name="Sharon I."/>
            <person name="Castelle C.J."/>
            <person name="Probst A.J."/>
            <person name="Thomas B.C."/>
            <person name="Singh A."/>
            <person name="Wilkins M.J."/>
            <person name="Karaoz U."/>
            <person name="Brodie E.L."/>
            <person name="Williams K.H."/>
            <person name="Hubbard S.S."/>
            <person name="Banfield J.F."/>
        </authorList>
    </citation>
    <scope>NUCLEOTIDE SEQUENCE [LARGE SCALE GENOMIC DNA]</scope>
</reference>
<sequence length="548" mass="57501">MKQVSIFTIIRVRMLIRLALLLIVLAFAAKLLITNNPFGAKAAFTSTSVSCTLTNIGTDIRYEIPAECENKNVVINGIGSEYSVDAGSIRVKQDDTRSACSDANDPLCDSKRVFLSLTLSGTTKLTHNLLGASSDNNITDNTTGEERWKKIDIELTNGNLTLSDSARIDADGKGYSGGNSRSHPDGYGPYGGYGIVEPTEAEVGANGGGNWGDGGRGYCSSNGGSATCDPENLSVTPYEGINPDQNNKGNIEFNFGSGGGYANQLFGGDKPDGTAGGVGGGRIRVAANGDITLGSASYITASGQKGTINSEGTDDEWEISGGGAGGSVLLYAKNFFLPTSNPVSNVYGAASAGGKIEKYISGGNGEIYEEYSPIDGALNWGYIKYGLGSDGLLVNDTISSIVTNIYSNGGGNYHNGNKDIFGGAGGGGQVVISDGKNQFTVKKKLEAIDRAGAGATFNPYALLSGDIIKVTIAVSNYYLERLFVVKDEFLKTSLISTKRCVFQAGSESPIKFGPAQISENEITWPGYAPDSADMSRGYIDFTYTCKVQ</sequence>
<gene>
    <name evidence="1" type="ORF">A2215_01655</name>
</gene>
<dbReference type="Proteomes" id="UP000178583">
    <property type="component" value="Unassembled WGS sequence"/>
</dbReference>
<proteinExistence type="predicted"/>
<name>A0A1F5E6W1_9BACT</name>
<evidence type="ECO:0000313" key="1">
    <source>
        <dbReference type="EMBL" id="OGD63147.1"/>
    </source>
</evidence>
<accession>A0A1F5E6W1</accession>
<dbReference type="EMBL" id="MEZY01000038">
    <property type="protein sequence ID" value="OGD63147.1"/>
    <property type="molecule type" value="Genomic_DNA"/>
</dbReference>
<evidence type="ECO:0000313" key="2">
    <source>
        <dbReference type="Proteomes" id="UP000178583"/>
    </source>
</evidence>
<comment type="caution">
    <text evidence="1">The sequence shown here is derived from an EMBL/GenBank/DDBJ whole genome shotgun (WGS) entry which is preliminary data.</text>
</comment>
<organism evidence="1 2">
    <name type="scientific">Candidatus Berkelbacteria bacterium RIFOXYA2_FULL_43_10</name>
    <dbReference type="NCBI Taxonomy" id="1797472"/>
    <lineage>
        <taxon>Bacteria</taxon>
        <taxon>Candidatus Berkelbacteria</taxon>
    </lineage>
</organism>
<dbReference type="AlphaFoldDB" id="A0A1F5E6W1"/>
<protein>
    <submittedName>
        <fullName evidence="1">Uncharacterized protein</fullName>
    </submittedName>
</protein>